<comment type="subunit">
    <text evidence="8">Homotetramer.</text>
</comment>
<comment type="catalytic activity">
    <reaction evidence="8 9">
        <text>thymidine + ATP = dTMP + ADP + H(+)</text>
        <dbReference type="Rhea" id="RHEA:19129"/>
        <dbReference type="ChEBI" id="CHEBI:15378"/>
        <dbReference type="ChEBI" id="CHEBI:17748"/>
        <dbReference type="ChEBI" id="CHEBI:30616"/>
        <dbReference type="ChEBI" id="CHEBI:63528"/>
        <dbReference type="ChEBI" id="CHEBI:456216"/>
        <dbReference type="EC" id="2.7.1.21"/>
    </reaction>
</comment>
<feature type="binding site" evidence="8">
    <location>
        <position position="182"/>
    </location>
    <ligand>
        <name>Zn(2+)</name>
        <dbReference type="ChEBI" id="CHEBI:29105"/>
    </ligand>
</feature>
<dbReference type="PIRSF" id="PIRSF035805">
    <property type="entry name" value="TK_cell"/>
    <property type="match status" value="1"/>
</dbReference>
<feature type="binding site" evidence="8">
    <location>
        <begin position="87"/>
        <end position="90"/>
    </location>
    <ligand>
        <name>ATP</name>
        <dbReference type="ChEBI" id="CHEBI:30616"/>
    </ligand>
</feature>
<dbReference type="GO" id="GO:0004797">
    <property type="term" value="F:thymidine kinase activity"/>
    <property type="evidence" value="ECO:0007669"/>
    <property type="project" value="UniProtKB-EC"/>
</dbReference>
<keyword evidence="5 8" id="KW-0547">Nucleotide-binding</keyword>
<dbReference type="EMBL" id="JAAMFI010000002">
    <property type="protein sequence ID" value="MBS9335310.1"/>
    <property type="molecule type" value="Genomic_DNA"/>
</dbReference>
<name>A0ABS5QQC2_9LACO</name>
<dbReference type="PANTHER" id="PTHR11441">
    <property type="entry name" value="THYMIDINE KINASE"/>
    <property type="match status" value="1"/>
</dbReference>
<accession>A0ABS5QQC2</accession>
<comment type="subcellular location">
    <subcellularLocation>
        <location evidence="8">Cytoplasm</location>
    </subcellularLocation>
</comment>
<dbReference type="PROSITE" id="PS00603">
    <property type="entry name" value="TK_CELLULAR_TYPE"/>
    <property type="match status" value="1"/>
</dbReference>
<evidence type="ECO:0000256" key="3">
    <source>
        <dbReference type="ARBA" id="ARBA00022634"/>
    </source>
</evidence>
<keyword evidence="6 8" id="KW-0418">Kinase</keyword>
<dbReference type="PANTHER" id="PTHR11441:SF0">
    <property type="entry name" value="THYMIDINE KINASE, CYTOSOLIC"/>
    <property type="match status" value="1"/>
</dbReference>
<evidence type="ECO:0000256" key="10">
    <source>
        <dbReference type="RuleBase" id="RU004165"/>
    </source>
</evidence>
<keyword evidence="4 8" id="KW-0808">Transferase</keyword>
<feature type="binding site" evidence="8">
    <location>
        <position position="185"/>
    </location>
    <ligand>
        <name>Zn(2+)</name>
        <dbReference type="ChEBI" id="CHEBI:29105"/>
    </ligand>
</feature>
<dbReference type="InterPro" id="IPR020633">
    <property type="entry name" value="Thymidine_kinase_CS"/>
</dbReference>
<dbReference type="HAMAP" id="MF_00124">
    <property type="entry name" value="Thymidine_kinase"/>
    <property type="match status" value="1"/>
</dbReference>
<dbReference type="NCBIfam" id="NF003300">
    <property type="entry name" value="PRK04296.1-5"/>
    <property type="match status" value="1"/>
</dbReference>
<sequence length="200" mass="22785">MAQLYFEYGAMGSGKSIEILKVAHNYESQGKEVLLLTPLVNDRDGVGMIASRIGLKRPARVISPDANLFEMIDEERKKRDLAAVLVDEAQFLQKEQVDQLAQVVDDYHLPVMTFGLKQDAFNELFEGAKRLIEMADKLVEMKTICSFCGRKATTQLRFKDGKPQYEGAQIQIGGDEAYKPVCRIHWYHPDLNMLKKQKEM</sequence>
<evidence type="ECO:0000256" key="2">
    <source>
        <dbReference type="ARBA" id="ARBA00012118"/>
    </source>
</evidence>
<dbReference type="Pfam" id="PF00265">
    <property type="entry name" value="TK"/>
    <property type="match status" value="1"/>
</dbReference>
<dbReference type="Gene3D" id="3.30.60.20">
    <property type="match status" value="1"/>
</dbReference>
<evidence type="ECO:0000256" key="9">
    <source>
        <dbReference type="RuleBase" id="RU000544"/>
    </source>
</evidence>
<evidence type="ECO:0000256" key="5">
    <source>
        <dbReference type="ARBA" id="ARBA00022741"/>
    </source>
</evidence>
<dbReference type="InterPro" id="IPR001267">
    <property type="entry name" value="Thymidine_kinase"/>
</dbReference>
<protein>
    <recommendedName>
        <fullName evidence="2 8">Thymidine kinase</fullName>
        <ecNumber evidence="2 8">2.7.1.21</ecNumber>
    </recommendedName>
</protein>
<feature type="binding site" evidence="8">
    <location>
        <position position="148"/>
    </location>
    <ligand>
        <name>Zn(2+)</name>
        <dbReference type="ChEBI" id="CHEBI:29105"/>
    </ligand>
</feature>
<keyword evidence="8" id="KW-0862">Zinc</keyword>
<dbReference type="InterPro" id="IPR027417">
    <property type="entry name" value="P-loop_NTPase"/>
</dbReference>
<dbReference type="RefSeq" id="WP_213819899.1">
    <property type="nucleotide sequence ID" value="NZ_JAAMFI010000002.1"/>
</dbReference>
<feature type="binding site" evidence="8">
    <location>
        <begin position="9"/>
        <end position="16"/>
    </location>
    <ligand>
        <name>ATP</name>
        <dbReference type="ChEBI" id="CHEBI:30616"/>
    </ligand>
</feature>
<dbReference type="Gene3D" id="3.40.50.300">
    <property type="entry name" value="P-loop containing nucleotide triphosphate hydrolases"/>
    <property type="match status" value="1"/>
</dbReference>
<evidence type="ECO:0000256" key="7">
    <source>
        <dbReference type="ARBA" id="ARBA00022840"/>
    </source>
</evidence>
<evidence type="ECO:0000313" key="11">
    <source>
        <dbReference type="EMBL" id="MBS9335310.1"/>
    </source>
</evidence>
<reference evidence="11 12" key="1">
    <citation type="submission" date="2020-02" db="EMBL/GenBank/DDBJ databases">
        <title>Fructobacillus sp. isolated from paper mulberry of Taiwan.</title>
        <authorList>
            <person name="Lin S.-T."/>
        </authorList>
    </citation>
    <scope>NUCLEOTIDE SEQUENCE [LARGE SCALE GENOMIC DNA]</scope>
    <source>
        <strain evidence="11 12">M1-10</strain>
    </source>
</reference>
<dbReference type="SUPFAM" id="SSF52540">
    <property type="entry name" value="P-loop containing nucleoside triphosphate hydrolases"/>
    <property type="match status" value="1"/>
</dbReference>
<organism evidence="11 12">
    <name type="scientific">Fructobacillus papyriferae</name>
    <dbReference type="NCBI Taxonomy" id="2713171"/>
    <lineage>
        <taxon>Bacteria</taxon>
        <taxon>Bacillati</taxon>
        <taxon>Bacillota</taxon>
        <taxon>Bacilli</taxon>
        <taxon>Lactobacillales</taxon>
        <taxon>Lactobacillaceae</taxon>
        <taxon>Fructobacillus</taxon>
    </lineage>
</organism>
<dbReference type="EC" id="2.7.1.21" evidence="2 8"/>
<evidence type="ECO:0000313" key="12">
    <source>
        <dbReference type="Proteomes" id="UP001519418"/>
    </source>
</evidence>
<evidence type="ECO:0000256" key="8">
    <source>
        <dbReference type="HAMAP-Rule" id="MF_00124"/>
    </source>
</evidence>
<evidence type="ECO:0000256" key="1">
    <source>
        <dbReference type="ARBA" id="ARBA00007587"/>
    </source>
</evidence>
<feature type="active site" description="Proton acceptor" evidence="8">
    <location>
        <position position="88"/>
    </location>
</feature>
<dbReference type="Proteomes" id="UP001519418">
    <property type="component" value="Unassembled WGS sequence"/>
</dbReference>
<keyword evidence="8" id="KW-0963">Cytoplasm</keyword>
<gene>
    <name evidence="8" type="primary">tdk</name>
    <name evidence="11" type="ORF">G6R27_04610</name>
</gene>
<proteinExistence type="inferred from homology"/>
<keyword evidence="7 8" id="KW-0067">ATP-binding</keyword>
<evidence type="ECO:0000256" key="6">
    <source>
        <dbReference type="ARBA" id="ARBA00022777"/>
    </source>
</evidence>
<comment type="similarity">
    <text evidence="1 8 10">Belongs to the thymidine kinase family.</text>
</comment>
<comment type="caution">
    <text evidence="11">The sequence shown here is derived from an EMBL/GenBank/DDBJ whole genome shotgun (WGS) entry which is preliminary data.</text>
</comment>
<keyword evidence="3 8" id="KW-0237">DNA synthesis</keyword>
<dbReference type="SUPFAM" id="SSF57716">
    <property type="entry name" value="Glucocorticoid receptor-like (DNA-binding domain)"/>
    <property type="match status" value="1"/>
</dbReference>
<feature type="binding site" evidence="8">
    <location>
        <position position="145"/>
    </location>
    <ligand>
        <name>Zn(2+)</name>
        <dbReference type="ChEBI" id="CHEBI:29105"/>
    </ligand>
</feature>
<keyword evidence="12" id="KW-1185">Reference proteome</keyword>
<keyword evidence="8" id="KW-0479">Metal-binding</keyword>
<evidence type="ECO:0000256" key="4">
    <source>
        <dbReference type="ARBA" id="ARBA00022679"/>
    </source>
</evidence>